<dbReference type="SUPFAM" id="SSF55729">
    <property type="entry name" value="Acyl-CoA N-acyltransferases (Nat)"/>
    <property type="match status" value="1"/>
</dbReference>
<keyword evidence="5" id="KW-1185">Reference proteome</keyword>
<reference evidence="4 5" key="1">
    <citation type="submission" date="2019-07" db="EMBL/GenBank/DDBJ databases">
        <title>Whole genome shotgun sequence of Cellulomonas aerilata NBRC 106308.</title>
        <authorList>
            <person name="Hosoyama A."/>
            <person name="Uohara A."/>
            <person name="Ohji S."/>
            <person name="Ichikawa N."/>
        </authorList>
    </citation>
    <scope>NUCLEOTIDE SEQUENCE [LARGE SCALE GENOMIC DNA]</scope>
    <source>
        <strain evidence="4 5">NBRC 106308</strain>
    </source>
</reference>
<dbReference type="EMBL" id="BJYY01000012">
    <property type="protein sequence ID" value="GEO33814.1"/>
    <property type="molecule type" value="Genomic_DNA"/>
</dbReference>
<gene>
    <name evidence="4" type="ORF">CAE01nite_15390</name>
</gene>
<dbReference type="GO" id="GO:0016747">
    <property type="term" value="F:acyltransferase activity, transferring groups other than amino-acyl groups"/>
    <property type="evidence" value="ECO:0007669"/>
    <property type="project" value="InterPro"/>
</dbReference>
<dbReference type="PROSITE" id="PS51186">
    <property type="entry name" value="GNAT"/>
    <property type="match status" value="1"/>
</dbReference>
<accession>A0A512DBG3</accession>
<protein>
    <recommendedName>
        <fullName evidence="3">N-acetyltransferase domain-containing protein</fullName>
    </recommendedName>
</protein>
<sequence length="170" mass="18360">MTQPVLRPAGRDDVEAIAAVWHRSWGDGHLGHVPAELPQHRELDHLLGRVPVRLATTTVATVDGVVVGFVVTHRDAVEQLYVDAPARGTGVAAQLLSHGEAEIGRAWTTAWLAVVPGNARARRFYERQGWSDSGPYDNPAFTSGGSTILVPTRRYTKAVGPVGRGERRTG</sequence>
<dbReference type="RefSeq" id="WP_146902369.1">
    <property type="nucleotide sequence ID" value="NZ_BAAARM010000002.1"/>
</dbReference>
<dbReference type="InterPro" id="IPR000182">
    <property type="entry name" value="GNAT_dom"/>
</dbReference>
<dbReference type="Proteomes" id="UP000321181">
    <property type="component" value="Unassembled WGS sequence"/>
</dbReference>
<dbReference type="InterPro" id="IPR016181">
    <property type="entry name" value="Acyl_CoA_acyltransferase"/>
</dbReference>
<dbReference type="OrthoDB" id="5243635at2"/>
<dbReference type="PANTHER" id="PTHR43877:SF2">
    <property type="entry name" value="AMINOALKYLPHOSPHONATE N-ACETYLTRANSFERASE-RELATED"/>
    <property type="match status" value="1"/>
</dbReference>
<comment type="caution">
    <text evidence="4">The sequence shown here is derived from an EMBL/GenBank/DDBJ whole genome shotgun (WGS) entry which is preliminary data.</text>
</comment>
<name>A0A512DBG3_9CELL</name>
<feature type="domain" description="N-acetyltransferase" evidence="3">
    <location>
        <begin position="4"/>
        <end position="154"/>
    </location>
</feature>
<dbReference type="Pfam" id="PF00583">
    <property type="entry name" value="Acetyltransf_1"/>
    <property type="match status" value="1"/>
</dbReference>
<organism evidence="4 5">
    <name type="scientific">Cellulomonas aerilata</name>
    <dbReference type="NCBI Taxonomy" id="515326"/>
    <lineage>
        <taxon>Bacteria</taxon>
        <taxon>Bacillati</taxon>
        <taxon>Actinomycetota</taxon>
        <taxon>Actinomycetes</taxon>
        <taxon>Micrococcales</taxon>
        <taxon>Cellulomonadaceae</taxon>
        <taxon>Cellulomonas</taxon>
    </lineage>
</organism>
<dbReference type="Gene3D" id="3.40.630.30">
    <property type="match status" value="1"/>
</dbReference>
<evidence type="ECO:0000256" key="2">
    <source>
        <dbReference type="ARBA" id="ARBA00023315"/>
    </source>
</evidence>
<dbReference type="AlphaFoldDB" id="A0A512DBG3"/>
<dbReference type="PANTHER" id="PTHR43877">
    <property type="entry name" value="AMINOALKYLPHOSPHONATE N-ACETYLTRANSFERASE-RELATED-RELATED"/>
    <property type="match status" value="1"/>
</dbReference>
<proteinExistence type="predicted"/>
<evidence type="ECO:0000313" key="5">
    <source>
        <dbReference type="Proteomes" id="UP000321181"/>
    </source>
</evidence>
<keyword evidence="2" id="KW-0012">Acyltransferase</keyword>
<evidence type="ECO:0000256" key="1">
    <source>
        <dbReference type="ARBA" id="ARBA00022679"/>
    </source>
</evidence>
<evidence type="ECO:0000259" key="3">
    <source>
        <dbReference type="PROSITE" id="PS51186"/>
    </source>
</evidence>
<evidence type="ECO:0000313" key="4">
    <source>
        <dbReference type="EMBL" id="GEO33814.1"/>
    </source>
</evidence>
<keyword evidence="1" id="KW-0808">Transferase</keyword>
<dbReference type="InterPro" id="IPR050832">
    <property type="entry name" value="Bact_Acetyltransf"/>
</dbReference>